<accession>A0A6J1DSQ3</accession>
<protein>
    <submittedName>
        <fullName evidence="2">Uncharacterized protein LOC111023572</fullName>
    </submittedName>
</protein>
<dbReference type="OrthoDB" id="1651011at2759"/>
<dbReference type="RefSeq" id="XP_022156727.1">
    <property type="nucleotide sequence ID" value="XM_022301035.1"/>
</dbReference>
<dbReference type="Pfam" id="PF14223">
    <property type="entry name" value="Retrotran_gag_2"/>
    <property type="match status" value="1"/>
</dbReference>
<dbReference type="PANTHER" id="PTHR47592">
    <property type="entry name" value="PBF68 PROTEIN"/>
    <property type="match status" value="1"/>
</dbReference>
<dbReference type="Proteomes" id="UP000504603">
    <property type="component" value="Unplaced"/>
</dbReference>
<name>A0A6J1DSQ3_MOMCH</name>
<reference evidence="2" key="1">
    <citation type="submission" date="2025-08" db="UniProtKB">
        <authorList>
            <consortium name="RefSeq"/>
        </authorList>
    </citation>
    <scope>IDENTIFICATION</scope>
    <source>
        <strain evidence="2">OHB3-1</strain>
    </source>
</reference>
<dbReference type="KEGG" id="mcha:111023572"/>
<sequence length="217" mass="25337">MAANTSTNAPTMMGSTIIKYHTEKLEKFEGKNFKIWQHKMIFYLTTLNLAHILEKVCPTTPLEAIAPETEAAKQAWLHSDFLYHNYILNCLDGTLNNVYCNAFDTSRQLWDELDKKYKLEDTGTKKFLVGKFLDYKMVNTKLVVNQLEELQIITSDLQSEGLVINELFQVAAVIEILPHVWREFKCYLKHKRKKLSMENLTVKLRIEEDYRKGDKEP</sequence>
<evidence type="ECO:0000313" key="1">
    <source>
        <dbReference type="Proteomes" id="UP000504603"/>
    </source>
</evidence>
<keyword evidence="1" id="KW-1185">Reference proteome</keyword>
<proteinExistence type="predicted"/>
<dbReference type="PANTHER" id="PTHR47592:SF27">
    <property type="entry name" value="OS08G0421700 PROTEIN"/>
    <property type="match status" value="1"/>
</dbReference>
<organism evidence="1 2">
    <name type="scientific">Momordica charantia</name>
    <name type="common">Bitter gourd</name>
    <name type="synonym">Balsam pear</name>
    <dbReference type="NCBI Taxonomy" id="3673"/>
    <lineage>
        <taxon>Eukaryota</taxon>
        <taxon>Viridiplantae</taxon>
        <taxon>Streptophyta</taxon>
        <taxon>Embryophyta</taxon>
        <taxon>Tracheophyta</taxon>
        <taxon>Spermatophyta</taxon>
        <taxon>Magnoliopsida</taxon>
        <taxon>eudicotyledons</taxon>
        <taxon>Gunneridae</taxon>
        <taxon>Pentapetalae</taxon>
        <taxon>rosids</taxon>
        <taxon>fabids</taxon>
        <taxon>Cucurbitales</taxon>
        <taxon>Cucurbitaceae</taxon>
        <taxon>Momordiceae</taxon>
        <taxon>Momordica</taxon>
    </lineage>
</organism>
<dbReference type="AlphaFoldDB" id="A0A6J1DSQ3"/>
<dbReference type="GeneID" id="111023572"/>
<evidence type="ECO:0000313" key="2">
    <source>
        <dbReference type="RefSeq" id="XP_022156727.1"/>
    </source>
</evidence>
<gene>
    <name evidence="2" type="primary">LOC111023572</name>
</gene>